<comment type="similarity">
    <text evidence="2">Belongs to the SusD family.</text>
</comment>
<dbReference type="InterPro" id="IPR011990">
    <property type="entry name" value="TPR-like_helical_dom_sf"/>
</dbReference>
<dbReference type="InterPro" id="IPR033985">
    <property type="entry name" value="SusD-like_N"/>
</dbReference>
<comment type="caution">
    <text evidence="8">The sequence shown here is derived from an EMBL/GenBank/DDBJ whole genome shotgun (WGS) entry which is preliminary data.</text>
</comment>
<keyword evidence="3" id="KW-0732">Signal</keyword>
<dbReference type="PROSITE" id="PS51257">
    <property type="entry name" value="PROKAR_LIPOPROTEIN"/>
    <property type="match status" value="1"/>
</dbReference>
<organism evidence="8 9">
    <name type="scientific">Pedobacter frigoris</name>
    <dbReference type="NCBI Taxonomy" id="2571272"/>
    <lineage>
        <taxon>Bacteria</taxon>
        <taxon>Pseudomonadati</taxon>
        <taxon>Bacteroidota</taxon>
        <taxon>Sphingobacteriia</taxon>
        <taxon>Sphingobacteriales</taxon>
        <taxon>Sphingobacteriaceae</taxon>
        <taxon>Pedobacter</taxon>
    </lineage>
</organism>
<reference evidence="8 9" key="1">
    <citation type="submission" date="2019-04" db="EMBL/GenBank/DDBJ databases">
        <title>Pedobacter sp. RP-3-15 sp. nov., isolated from Arctic soil.</title>
        <authorList>
            <person name="Dahal R.H."/>
            <person name="Kim D.-U."/>
        </authorList>
    </citation>
    <scope>NUCLEOTIDE SEQUENCE [LARGE SCALE GENOMIC DNA]</scope>
    <source>
        <strain evidence="8 9">RP-3-15</strain>
    </source>
</reference>
<dbReference type="InterPro" id="IPR012944">
    <property type="entry name" value="SusD_RagB_dom"/>
</dbReference>
<protein>
    <submittedName>
        <fullName evidence="8">RagB/SusD family nutrient uptake outer membrane protein</fullName>
    </submittedName>
</protein>
<evidence type="ECO:0000256" key="3">
    <source>
        <dbReference type="ARBA" id="ARBA00022729"/>
    </source>
</evidence>
<evidence type="ECO:0000256" key="2">
    <source>
        <dbReference type="ARBA" id="ARBA00006275"/>
    </source>
</evidence>
<dbReference type="EMBL" id="SWBQ01000002">
    <property type="protein sequence ID" value="TKC07102.1"/>
    <property type="molecule type" value="Genomic_DNA"/>
</dbReference>
<dbReference type="Pfam" id="PF07980">
    <property type="entry name" value="SusD_RagB"/>
    <property type="match status" value="1"/>
</dbReference>
<comment type="subcellular location">
    <subcellularLocation>
        <location evidence="1">Cell outer membrane</location>
    </subcellularLocation>
</comment>
<dbReference type="AlphaFoldDB" id="A0A4U1CJV9"/>
<dbReference type="Gene3D" id="1.25.40.390">
    <property type="match status" value="1"/>
</dbReference>
<sequence>MKNLNYIFLFTCTLVFFSCKKDVIESEPLQNLKEDNVFDPTDSIGFYTEQYLNGIYANIPVGYNRISSNYLDAGSDDAIASALNTTVERFTRSTLTSNNNPDDAYAKNYAGIRSANILLANMDKINLIASNAANKGYWKAEARFLRSLLYFELIKRYGGVPLIGDKVFNYTDDMNIARNTYDECVNYIVTECDAIIPDLRTDPIDNTNLGRATKGAAMALKAKALLYAASPLFNVNNDLDKWKAAYTAAEDITKIATGKFALETSYINAFTSRTSREIIFAQQQANNNTVEYANAPVGYIANNTTSQGQTSPTEELVRAFEMANGKSIDDNTSGYIASNPYAGRDPRFYLTIFHNGMTWLGRPVETFDGGKDRPGGVARQTRTGYYARKFLGNNPSGSTYATVTHNFPIFRYAEVLLNFAEAKNEFSGPAEDVFAAVESIRRRAGLSPFAIARTKTKDELREVIRHERRVEMAFEEQRFWDIRRWKIAEQVLNKPLTGIRITKNATTGALTYTRENVITAVFTAPKMYLYPLPYSEVVKSDKLIQNTGW</sequence>
<name>A0A4U1CJV9_9SPHI</name>
<dbReference type="Pfam" id="PF14322">
    <property type="entry name" value="SusD-like_3"/>
    <property type="match status" value="1"/>
</dbReference>
<accession>A0A4U1CJV9</accession>
<feature type="domain" description="SusD-like N-terminal" evidence="7">
    <location>
        <begin position="50"/>
        <end position="224"/>
    </location>
</feature>
<dbReference type="GO" id="GO:0009279">
    <property type="term" value="C:cell outer membrane"/>
    <property type="evidence" value="ECO:0007669"/>
    <property type="project" value="UniProtKB-SubCell"/>
</dbReference>
<dbReference type="OrthoDB" id="5694214at2"/>
<proteinExistence type="inferred from homology"/>
<feature type="domain" description="RagB/SusD" evidence="6">
    <location>
        <begin position="277"/>
        <end position="549"/>
    </location>
</feature>
<evidence type="ECO:0000259" key="6">
    <source>
        <dbReference type="Pfam" id="PF07980"/>
    </source>
</evidence>
<evidence type="ECO:0000256" key="4">
    <source>
        <dbReference type="ARBA" id="ARBA00023136"/>
    </source>
</evidence>
<dbReference type="SUPFAM" id="SSF48452">
    <property type="entry name" value="TPR-like"/>
    <property type="match status" value="1"/>
</dbReference>
<evidence type="ECO:0000259" key="7">
    <source>
        <dbReference type="Pfam" id="PF14322"/>
    </source>
</evidence>
<dbReference type="Proteomes" id="UP000307244">
    <property type="component" value="Unassembled WGS sequence"/>
</dbReference>
<evidence type="ECO:0000256" key="5">
    <source>
        <dbReference type="ARBA" id="ARBA00023237"/>
    </source>
</evidence>
<keyword evidence="4" id="KW-0472">Membrane</keyword>
<dbReference type="RefSeq" id="WP_136835370.1">
    <property type="nucleotide sequence ID" value="NZ_SWBQ01000002.1"/>
</dbReference>
<keyword evidence="9" id="KW-1185">Reference proteome</keyword>
<evidence type="ECO:0000313" key="8">
    <source>
        <dbReference type="EMBL" id="TKC07102.1"/>
    </source>
</evidence>
<evidence type="ECO:0000256" key="1">
    <source>
        <dbReference type="ARBA" id="ARBA00004442"/>
    </source>
</evidence>
<evidence type="ECO:0000313" key="9">
    <source>
        <dbReference type="Proteomes" id="UP000307244"/>
    </source>
</evidence>
<keyword evidence="5" id="KW-0998">Cell outer membrane</keyword>
<gene>
    <name evidence="8" type="ORF">FA047_07535</name>
</gene>